<dbReference type="EMBL" id="HACA01016397">
    <property type="protein sequence ID" value="CDW33758.1"/>
    <property type="molecule type" value="Transcribed_RNA"/>
</dbReference>
<accession>A0A0K2U6A0</accession>
<organism evidence="1">
    <name type="scientific">Lepeophtheirus salmonis</name>
    <name type="common">Salmon louse</name>
    <name type="synonym">Caligus salmonis</name>
    <dbReference type="NCBI Taxonomy" id="72036"/>
    <lineage>
        <taxon>Eukaryota</taxon>
        <taxon>Metazoa</taxon>
        <taxon>Ecdysozoa</taxon>
        <taxon>Arthropoda</taxon>
        <taxon>Crustacea</taxon>
        <taxon>Multicrustacea</taxon>
        <taxon>Hexanauplia</taxon>
        <taxon>Copepoda</taxon>
        <taxon>Siphonostomatoida</taxon>
        <taxon>Caligidae</taxon>
        <taxon>Lepeophtheirus</taxon>
    </lineage>
</organism>
<proteinExistence type="predicted"/>
<name>A0A0K2U6A0_LEPSM</name>
<evidence type="ECO:0000313" key="1">
    <source>
        <dbReference type="EMBL" id="CDW33758.1"/>
    </source>
</evidence>
<sequence length="12" mass="1382">MIINITDFGNPF</sequence>
<protein>
    <submittedName>
        <fullName evidence="1">Uncharacterized protein</fullName>
    </submittedName>
</protein>
<reference evidence="1" key="1">
    <citation type="submission" date="2014-05" db="EMBL/GenBank/DDBJ databases">
        <authorList>
            <person name="Chronopoulou M."/>
        </authorList>
    </citation>
    <scope>NUCLEOTIDE SEQUENCE</scope>
    <source>
        <tissue evidence="1">Whole organism</tissue>
    </source>
</reference>